<dbReference type="Pfam" id="PF24725">
    <property type="entry name" value="DUF7677"/>
    <property type="match status" value="1"/>
</dbReference>
<dbReference type="Proteomes" id="UP000658225">
    <property type="component" value="Unassembled WGS sequence"/>
</dbReference>
<dbReference type="RefSeq" id="WP_225941896.1">
    <property type="nucleotide sequence ID" value="NZ_JADBEL010000004.1"/>
</dbReference>
<protein>
    <recommendedName>
        <fullName evidence="1">DUF7677 domain-containing protein</fullName>
    </recommendedName>
</protein>
<proteinExistence type="predicted"/>
<evidence type="ECO:0000313" key="3">
    <source>
        <dbReference type="Proteomes" id="UP000658225"/>
    </source>
</evidence>
<accession>A0A927MHJ2</accession>
<evidence type="ECO:0000313" key="2">
    <source>
        <dbReference type="EMBL" id="MBE1553978.1"/>
    </source>
</evidence>
<dbReference type="InterPro" id="IPR056094">
    <property type="entry name" value="DUF7677"/>
</dbReference>
<sequence>MEAATIQKLSNSFSGALRTFSYWIANGTVGLPLLEGIDYSCIFEEPSALEQAYAIFANVIEMDEVGIVCNAKYAEMRAAQYIRSYVDNSYKVEPEFEDWEIDLY</sequence>
<keyword evidence="3" id="KW-1185">Reference proteome</keyword>
<dbReference type="EMBL" id="JADBEL010000004">
    <property type="protein sequence ID" value="MBE1553978.1"/>
    <property type="molecule type" value="Genomic_DNA"/>
</dbReference>
<dbReference type="AlphaFoldDB" id="A0A927MHJ2"/>
<organism evidence="2 3">
    <name type="scientific">Sporosarcina limicola</name>
    <dbReference type="NCBI Taxonomy" id="34101"/>
    <lineage>
        <taxon>Bacteria</taxon>
        <taxon>Bacillati</taxon>
        <taxon>Bacillota</taxon>
        <taxon>Bacilli</taxon>
        <taxon>Bacillales</taxon>
        <taxon>Caryophanaceae</taxon>
        <taxon>Sporosarcina</taxon>
    </lineage>
</organism>
<feature type="domain" description="DUF7677" evidence="1">
    <location>
        <begin position="8"/>
        <end position="104"/>
    </location>
</feature>
<reference evidence="2" key="1">
    <citation type="submission" date="2020-10" db="EMBL/GenBank/DDBJ databases">
        <title>Genomic Encyclopedia of Type Strains, Phase IV (KMG-IV): sequencing the most valuable type-strain genomes for metagenomic binning, comparative biology and taxonomic classification.</title>
        <authorList>
            <person name="Goeker M."/>
        </authorList>
    </citation>
    <scope>NUCLEOTIDE SEQUENCE</scope>
    <source>
        <strain evidence="2">DSM 13886</strain>
    </source>
</reference>
<comment type="caution">
    <text evidence="2">The sequence shown here is derived from an EMBL/GenBank/DDBJ whole genome shotgun (WGS) entry which is preliminary data.</text>
</comment>
<name>A0A927MHJ2_9BACL</name>
<evidence type="ECO:0000259" key="1">
    <source>
        <dbReference type="Pfam" id="PF24725"/>
    </source>
</evidence>
<gene>
    <name evidence="2" type="ORF">H4683_001053</name>
</gene>